<dbReference type="SMART" id="SM00507">
    <property type="entry name" value="HNHc"/>
    <property type="match status" value="1"/>
</dbReference>
<organism evidence="2 3">
    <name type="scientific">Saccharomonospora amisosensis</name>
    <dbReference type="NCBI Taxonomy" id="1128677"/>
    <lineage>
        <taxon>Bacteria</taxon>
        <taxon>Bacillati</taxon>
        <taxon>Actinomycetota</taxon>
        <taxon>Actinomycetes</taxon>
        <taxon>Pseudonocardiales</taxon>
        <taxon>Pseudonocardiaceae</taxon>
        <taxon>Saccharomonospora</taxon>
    </lineage>
</organism>
<protein>
    <recommendedName>
        <fullName evidence="1">HNH nuclease domain-containing protein</fullName>
    </recommendedName>
</protein>
<dbReference type="RefSeq" id="WP_243852253.1">
    <property type="nucleotide sequence ID" value="NZ_JAAOYM010000001.1"/>
</dbReference>
<dbReference type="EMBL" id="JAAOYM010000001">
    <property type="protein sequence ID" value="NIJ12534.1"/>
    <property type="molecule type" value="Genomic_DNA"/>
</dbReference>
<dbReference type="InterPro" id="IPR003870">
    <property type="entry name" value="DUF222"/>
</dbReference>
<evidence type="ECO:0000313" key="2">
    <source>
        <dbReference type="EMBL" id="NIJ12534.1"/>
    </source>
</evidence>
<dbReference type="Proteomes" id="UP000545493">
    <property type="component" value="Unassembled WGS sequence"/>
</dbReference>
<evidence type="ECO:0000313" key="3">
    <source>
        <dbReference type="Proteomes" id="UP000545493"/>
    </source>
</evidence>
<keyword evidence="3" id="KW-1185">Reference proteome</keyword>
<reference evidence="2 3" key="1">
    <citation type="submission" date="2020-03" db="EMBL/GenBank/DDBJ databases">
        <title>Sequencing the genomes of 1000 actinobacteria strains.</title>
        <authorList>
            <person name="Klenk H.-P."/>
        </authorList>
    </citation>
    <scope>NUCLEOTIDE SEQUENCE [LARGE SCALE GENOMIC DNA]</scope>
    <source>
        <strain evidence="2 3">DSM 45685</strain>
    </source>
</reference>
<dbReference type="CDD" id="cd00085">
    <property type="entry name" value="HNHc"/>
    <property type="match status" value="1"/>
</dbReference>
<feature type="domain" description="HNH nuclease" evidence="1">
    <location>
        <begin position="280"/>
        <end position="332"/>
    </location>
</feature>
<dbReference type="Gene3D" id="1.10.30.50">
    <property type="match status" value="1"/>
</dbReference>
<sequence length="375" mass="41560">MDRVRSLQQEICRLQARQLREIAAYHRDRGGSGDVVSEVALALAIGELAARRQLDLACALVARLPNTLAAMENGIIDSHKASKIAEPTACLTDEKARDVDALLADRIAGRDPASIRRMATTAVHRVDPDGAAERAQRRRLHRRVELLPGDDGMAALLAHLPAEVAGAAYARIDRHARALRAADETRTTDQLRTDVLADLLLGSGAGTTASKAEVFVYVDLRTLMQLNNDPAELAGHGPIPAHIARQIAMDPTSVWRRIVTDPLTGKPVDAGRRRYRPPAVTDDYVRVRDRECRFPGCHRPSQRGDLDHVTAWNDNGQTHQANLVGLCRRHHRLKNVPGWKYQFDKYTHELTITTPSGYVHTSPPDYFHEPIPPPR</sequence>
<proteinExistence type="predicted"/>
<comment type="caution">
    <text evidence="2">The sequence shown here is derived from an EMBL/GenBank/DDBJ whole genome shotgun (WGS) entry which is preliminary data.</text>
</comment>
<dbReference type="Pfam" id="PF02720">
    <property type="entry name" value="DUF222"/>
    <property type="match status" value="1"/>
</dbReference>
<dbReference type="InterPro" id="IPR003615">
    <property type="entry name" value="HNH_nuc"/>
</dbReference>
<evidence type="ECO:0000259" key="1">
    <source>
        <dbReference type="SMART" id="SM00507"/>
    </source>
</evidence>
<name>A0A7X5ZR56_9PSEU</name>
<accession>A0A7X5ZR56</accession>
<gene>
    <name evidence="2" type="ORF">FHU38_002878</name>
</gene>
<dbReference type="AlphaFoldDB" id="A0A7X5ZR56"/>